<evidence type="ECO:0000313" key="4">
    <source>
        <dbReference type="Proteomes" id="UP001049176"/>
    </source>
</evidence>
<dbReference type="GeneID" id="66074465"/>
<name>A0A9P7UVM9_9AGAR</name>
<evidence type="ECO:0000256" key="1">
    <source>
        <dbReference type="SAM" id="MobiDB-lite"/>
    </source>
</evidence>
<accession>A0A9P7UVM9</accession>
<dbReference type="RefSeq" id="XP_043011031.1">
    <property type="nucleotide sequence ID" value="XM_043149947.1"/>
</dbReference>
<evidence type="ECO:0000313" key="3">
    <source>
        <dbReference type="EMBL" id="KAG7094561.1"/>
    </source>
</evidence>
<comment type="caution">
    <text evidence="3">The sequence shown here is derived from an EMBL/GenBank/DDBJ whole genome shotgun (WGS) entry which is preliminary data.</text>
</comment>
<sequence>MVSRSHQSPLRTSIGNDSECDTTYPEYSLPHAPSELGASPRSRPPPNTLPSSPALLPFVVLPSMQQAALHGRQPRTRRCRPLPSQNMDGRRVVMHPKLTRRNDGTPPPPRFDLSYSFDGLKHIVDGDRCPAPEMAYLVEEATHPPLPSLALIHPLLPWCITAHASGINPRGVAVVDVLCAIYEVVQKELYLEGKIYPRLVFLKGRRILVGLKKSDVGGDVWEMIVE</sequence>
<dbReference type="AlphaFoldDB" id="A0A9P7UVM9"/>
<gene>
    <name evidence="3" type="ORF">E1B28_005389</name>
</gene>
<protein>
    <recommendedName>
        <fullName evidence="2">DUF6699 domain-containing protein</fullName>
    </recommendedName>
</protein>
<dbReference type="OrthoDB" id="3172906at2759"/>
<feature type="region of interest" description="Disordered" evidence="1">
    <location>
        <begin position="66"/>
        <end position="88"/>
    </location>
</feature>
<organism evidence="3 4">
    <name type="scientific">Marasmius oreades</name>
    <name type="common">fairy-ring Marasmius</name>
    <dbReference type="NCBI Taxonomy" id="181124"/>
    <lineage>
        <taxon>Eukaryota</taxon>
        <taxon>Fungi</taxon>
        <taxon>Dikarya</taxon>
        <taxon>Basidiomycota</taxon>
        <taxon>Agaricomycotina</taxon>
        <taxon>Agaricomycetes</taxon>
        <taxon>Agaricomycetidae</taxon>
        <taxon>Agaricales</taxon>
        <taxon>Marasmiineae</taxon>
        <taxon>Marasmiaceae</taxon>
        <taxon>Marasmius</taxon>
    </lineage>
</organism>
<feature type="domain" description="DUF6699" evidence="2">
    <location>
        <begin position="131"/>
        <end position="188"/>
    </location>
</feature>
<keyword evidence="4" id="KW-1185">Reference proteome</keyword>
<dbReference type="InterPro" id="IPR046522">
    <property type="entry name" value="DUF6699"/>
</dbReference>
<dbReference type="Pfam" id="PF20415">
    <property type="entry name" value="DUF6699"/>
    <property type="match status" value="1"/>
</dbReference>
<dbReference type="EMBL" id="CM032183">
    <property type="protein sequence ID" value="KAG7094561.1"/>
    <property type="molecule type" value="Genomic_DNA"/>
</dbReference>
<dbReference type="Proteomes" id="UP001049176">
    <property type="component" value="Chromosome 3"/>
</dbReference>
<feature type="region of interest" description="Disordered" evidence="1">
    <location>
        <begin position="1"/>
        <end position="54"/>
    </location>
</feature>
<feature type="compositionally biased region" description="Polar residues" evidence="1">
    <location>
        <begin position="1"/>
        <end position="16"/>
    </location>
</feature>
<proteinExistence type="predicted"/>
<reference evidence="3" key="1">
    <citation type="journal article" date="2021" name="Genome Biol. Evol.">
        <title>The assembled and annotated genome of the fairy-ring fungus Marasmius oreades.</title>
        <authorList>
            <person name="Hiltunen M."/>
            <person name="Ament-Velasquez S.L."/>
            <person name="Johannesson H."/>
        </authorList>
    </citation>
    <scope>NUCLEOTIDE SEQUENCE</scope>
    <source>
        <strain evidence="3">03SP1</strain>
    </source>
</reference>
<evidence type="ECO:0000259" key="2">
    <source>
        <dbReference type="Pfam" id="PF20415"/>
    </source>
</evidence>
<dbReference type="KEGG" id="more:E1B28_005389"/>